<protein>
    <submittedName>
        <fullName evidence="2">Uncharacterized protein</fullName>
    </submittedName>
</protein>
<accession>A0AAN8ULI2</accession>
<feature type="transmembrane region" description="Helical" evidence="1">
    <location>
        <begin position="7"/>
        <end position="27"/>
    </location>
</feature>
<sequence length="63" mass="7118">MEKHYTLITRFGGLNMMWLSILVLLVFSSSITSQNIVEYLPGYAGTLPFTLETGLLFFVRTDA</sequence>
<keyword evidence="1" id="KW-0472">Membrane</keyword>
<keyword evidence="3" id="KW-1185">Reference proteome</keyword>
<reference evidence="2 3" key="1">
    <citation type="submission" date="2023-12" db="EMBL/GenBank/DDBJ databases">
        <title>A high-quality genome assembly for Dillenia turbinata (Dilleniales).</title>
        <authorList>
            <person name="Chanderbali A."/>
        </authorList>
    </citation>
    <scope>NUCLEOTIDE SEQUENCE [LARGE SCALE GENOMIC DNA]</scope>
    <source>
        <strain evidence="2">LSX21</strain>
        <tissue evidence="2">Leaf</tissue>
    </source>
</reference>
<gene>
    <name evidence="2" type="ORF">RJ641_019175</name>
</gene>
<evidence type="ECO:0000256" key="1">
    <source>
        <dbReference type="SAM" id="Phobius"/>
    </source>
</evidence>
<dbReference type="AlphaFoldDB" id="A0AAN8ULI2"/>
<keyword evidence="1" id="KW-0812">Transmembrane</keyword>
<keyword evidence="1" id="KW-1133">Transmembrane helix</keyword>
<feature type="transmembrane region" description="Helical" evidence="1">
    <location>
        <begin position="39"/>
        <end position="59"/>
    </location>
</feature>
<comment type="caution">
    <text evidence="2">The sequence shown here is derived from an EMBL/GenBank/DDBJ whole genome shotgun (WGS) entry which is preliminary data.</text>
</comment>
<proteinExistence type="predicted"/>
<evidence type="ECO:0000313" key="2">
    <source>
        <dbReference type="EMBL" id="KAK6916314.1"/>
    </source>
</evidence>
<name>A0AAN8ULI2_9MAGN</name>
<organism evidence="2 3">
    <name type="scientific">Dillenia turbinata</name>
    <dbReference type="NCBI Taxonomy" id="194707"/>
    <lineage>
        <taxon>Eukaryota</taxon>
        <taxon>Viridiplantae</taxon>
        <taxon>Streptophyta</taxon>
        <taxon>Embryophyta</taxon>
        <taxon>Tracheophyta</taxon>
        <taxon>Spermatophyta</taxon>
        <taxon>Magnoliopsida</taxon>
        <taxon>eudicotyledons</taxon>
        <taxon>Gunneridae</taxon>
        <taxon>Pentapetalae</taxon>
        <taxon>Dilleniales</taxon>
        <taxon>Dilleniaceae</taxon>
        <taxon>Dillenia</taxon>
    </lineage>
</organism>
<dbReference type="EMBL" id="JBAMMX010000024">
    <property type="protein sequence ID" value="KAK6916314.1"/>
    <property type="molecule type" value="Genomic_DNA"/>
</dbReference>
<evidence type="ECO:0000313" key="3">
    <source>
        <dbReference type="Proteomes" id="UP001370490"/>
    </source>
</evidence>
<dbReference type="Proteomes" id="UP001370490">
    <property type="component" value="Unassembled WGS sequence"/>
</dbReference>